<evidence type="ECO:0000259" key="1">
    <source>
        <dbReference type="Pfam" id="PF01323"/>
    </source>
</evidence>
<dbReference type="RefSeq" id="WP_267568453.1">
    <property type="nucleotide sequence ID" value="NZ_JAPNTZ010000017.1"/>
</dbReference>
<protein>
    <submittedName>
        <fullName evidence="2">DsbA family oxidoreductase</fullName>
    </submittedName>
</protein>
<dbReference type="Gene3D" id="3.40.30.10">
    <property type="entry name" value="Glutaredoxin"/>
    <property type="match status" value="1"/>
</dbReference>
<feature type="domain" description="DSBA-like thioredoxin" evidence="1">
    <location>
        <begin position="3"/>
        <end position="199"/>
    </location>
</feature>
<name>A0ABT4BBM8_9ACTN</name>
<sequence>MDIQLWSDVVCPWCYLGRRRLAAAVAQYDGEVTVTFRAFQLDASPVPPGLPIKAAMAAKFGDRERVDQMLAHVTALAAEEGLRLDYDRAIAANTFDSHRLIAWAARQGRQAEMVEALQRAHFLEGLDVGSRAVLASVAGSLGLNPAAAIAYLESEAGTSAVEADLTEARELNITSVPFFLVDGKYALQGAQEASTLVTAFEEIARRETVDILRFT</sequence>
<dbReference type="CDD" id="cd03024">
    <property type="entry name" value="DsbA_FrnE"/>
    <property type="match status" value="1"/>
</dbReference>
<dbReference type="InterPro" id="IPR001853">
    <property type="entry name" value="DSBA-like_thioredoxin_dom"/>
</dbReference>
<dbReference type="SUPFAM" id="SSF52833">
    <property type="entry name" value="Thioredoxin-like"/>
    <property type="match status" value="1"/>
</dbReference>
<evidence type="ECO:0000313" key="2">
    <source>
        <dbReference type="EMBL" id="MCY1143932.1"/>
    </source>
</evidence>
<reference evidence="2" key="1">
    <citation type="submission" date="2022-11" db="EMBL/GenBank/DDBJ databases">
        <authorList>
            <person name="Somphong A."/>
            <person name="Phongsopitanun W."/>
        </authorList>
    </citation>
    <scope>NUCLEOTIDE SEQUENCE</scope>
    <source>
        <strain evidence="2">Pm04-4</strain>
    </source>
</reference>
<dbReference type="EMBL" id="JAPNTZ010000017">
    <property type="protein sequence ID" value="MCY1143932.1"/>
    <property type="molecule type" value="Genomic_DNA"/>
</dbReference>
<dbReference type="Proteomes" id="UP001151002">
    <property type="component" value="Unassembled WGS sequence"/>
</dbReference>
<dbReference type="PANTHER" id="PTHR13887:SF41">
    <property type="entry name" value="THIOREDOXIN SUPERFAMILY PROTEIN"/>
    <property type="match status" value="1"/>
</dbReference>
<proteinExistence type="predicted"/>
<dbReference type="InterPro" id="IPR036249">
    <property type="entry name" value="Thioredoxin-like_sf"/>
</dbReference>
<comment type="caution">
    <text evidence="2">The sequence shown here is derived from an EMBL/GenBank/DDBJ whole genome shotgun (WGS) entry which is preliminary data.</text>
</comment>
<accession>A0ABT4BBM8</accession>
<gene>
    <name evidence="2" type="ORF">OWR29_38545</name>
</gene>
<dbReference type="PANTHER" id="PTHR13887">
    <property type="entry name" value="GLUTATHIONE S-TRANSFERASE KAPPA"/>
    <property type="match status" value="1"/>
</dbReference>
<dbReference type="Pfam" id="PF01323">
    <property type="entry name" value="DSBA"/>
    <property type="match status" value="1"/>
</dbReference>
<evidence type="ECO:0000313" key="3">
    <source>
        <dbReference type="Proteomes" id="UP001151002"/>
    </source>
</evidence>
<organism evidence="2 3">
    <name type="scientific">Paractinoplanes pyxinae</name>
    <dbReference type="NCBI Taxonomy" id="2997416"/>
    <lineage>
        <taxon>Bacteria</taxon>
        <taxon>Bacillati</taxon>
        <taxon>Actinomycetota</taxon>
        <taxon>Actinomycetes</taxon>
        <taxon>Micromonosporales</taxon>
        <taxon>Micromonosporaceae</taxon>
        <taxon>Paractinoplanes</taxon>
    </lineage>
</organism>
<keyword evidence="3" id="KW-1185">Reference proteome</keyword>